<dbReference type="Proteomes" id="UP001209878">
    <property type="component" value="Unassembled WGS sequence"/>
</dbReference>
<evidence type="ECO:0000256" key="13">
    <source>
        <dbReference type="SAM" id="MobiDB-lite"/>
    </source>
</evidence>
<evidence type="ECO:0000313" key="16">
    <source>
        <dbReference type="Proteomes" id="UP001209878"/>
    </source>
</evidence>
<keyword evidence="12" id="KW-0539">Nucleus</keyword>
<keyword evidence="9" id="KW-0156">Chromatin regulator</keyword>
<keyword evidence="16" id="KW-1185">Reference proteome</keyword>
<name>A0AAD9NLA5_RIDPI</name>
<dbReference type="CDD" id="cd15666">
    <property type="entry name" value="ePHD2_KMT2C_like"/>
    <property type="match status" value="1"/>
</dbReference>
<evidence type="ECO:0000256" key="9">
    <source>
        <dbReference type="ARBA" id="ARBA00022853"/>
    </source>
</evidence>
<keyword evidence="6" id="KW-0677">Repeat</keyword>
<dbReference type="PANTHER" id="PTHR45888">
    <property type="entry name" value="HL01030P-RELATED"/>
    <property type="match status" value="1"/>
</dbReference>
<reference evidence="15" key="1">
    <citation type="journal article" date="2023" name="Mol. Biol. Evol.">
        <title>Third-Generation Sequencing Reveals the Adaptive Role of the Epigenome in Three Deep-Sea Polychaetes.</title>
        <authorList>
            <person name="Perez M."/>
            <person name="Aroh O."/>
            <person name="Sun Y."/>
            <person name="Lan Y."/>
            <person name="Juniper S.K."/>
            <person name="Young C.R."/>
            <person name="Angers B."/>
            <person name="Qian P.Y."/>
        </authorList>
    </citation>
    <scope>NUCLEOTIDE SEQUENCE</scope>
    <source>
        <strain evidence="15">R07B-5</strain>
    </source>
</reference>
<dbReference type="GO" id="GO:0044666">
    <property type="term" value="C:MLL3/4 complex"/>
    <property type="evidence" value="ECO:0007669"/>
    <property type="project" value="TreeGrafter"/>
</dbReference>
<evidence type="ECO:0000256" key="2">
    <source>
        <dbReference type="ARBA" id="ARBA00022603"/>
    </source>
</evidence>
<keyword evidence="8" id="KW-0862">Zinc</keyword>
<evidence type="ECO:0000256" key="1">
    <source>
        <dbReference type="ARBA" id="ARBA00004123"/>
    </source>
</evidence>
<evidence type="ECO:0000256" key="8">
    <source>
        <dbReference type="ARBA" id="ARBA00022833"/>
    </source>
</evidence>
<evidence type="ECO:0000313" key="15">
    <source>
        <dbReference type="EMBL" id="KAK2171339.1"/>
    </source>
</evidence>
<evidence type="ECO:0000256" key="6">
    <source>
        <dbReference type="ARBA" id="ARBA00022737"/>
    </source>
</evidence>
<evidence type="ECO:0000259" key="14">
    <source>
        <dbReference type="PROSITE" id="PS51805"/>
    </source>
</evidence>
<feature type="region of interest" description="Disordered" evidence="13">
    <location>
        <begin position="34"/>
        <end position="73"/>
    </location>
</feature>
<evidence type="ECO:0000256" key="3">
    <source>
        <dbReference type="ARBA" id="ARBA00022679"/>
    </source>
</evidence>
<keyword evidence="10" id="KW-0805">Transcription regulation</keyword>
<evidence type="ECO:0000256" key="7">
    <source>
        <dbReference type="ARBA" id="ARBA00022771"/>
    </source>
</evidence>
<evidence type="ECO:0000256" key="10">
    <source>
        <dbReference type="ARBA" id="ARBA00023015"/>
    </source>
</evidence>
<organism evidence="15 16">
    <name type="scientific">Ridgeia piscesae</name>
    <name type="common">Tubeworm</name>
    <dbReference type="NCBI Taxonomy" id="27915"/>
    <lineage>
        <taxon>Eukaryota</taxon>
        <taxon>Metazoa</taxon>
        <taxon>Spiralia</taxon>
        <taxon>Lophotrochozoa</taxon>
        <taxon>Annelida</taxon>
        <taxon>Polychaeta</taxon>
        <taxon>Sedentaria</taxon>
        <taxon>Canalipalpata</taxon>
        <taxon>Sabellida</taxon>
        <taxon>Siboglinidae</taxon>
        <taxon>Ridgeia</taxon>
    </lineage>
</organism>
<dbReference type="PROSITE" id="PS51805">
    <property type="entry name" value="EPHD"/>
    <property type="match status" value="1"/>
</dbReference>
<evidence type="ECO:0000256" key="12">
    <source>
        <dbReference type="ARBA" id="ARBA00023242"/>
    </source>
</evidence>
<dbReference type="EMBL" id="JAODUO010001077">
    <property type="protein sequence ID" value="KAK2171339.1"/>
    <property type="molecule type" value="Genomic_DNA"/>
</dbReference>
<comment type="subcellular location">
    <subcellularLocation>
        <location evidence="1">Nucleus</location>
    </subcellularLocation>
</comment>
<evidence type="ECO:0000256" key="4">
    <source>
        <dbReference type="ARBA" id="ARBA00022691"/>
    </source>
</evidence>
<dbReference type="GO" id="GO:0032259">
    <property type="term" value="P:methylation"/>
    <property type="evidence" value="ECO:0007669"/>
    <property type="project" value="UniProtKB-KW"/>
</dbReference>
<feature type="region of interest" description="Disordered" evidence="13">
    <location>
        <begin position="461"/>
        <end position="495"/>
    </location>
</feature>
<comment type="caution">
    <text evidence="15">The sequence shown here is derived from an EMBL/GenBank/DDBJ whole genome shotgun (WGS) entry which is preliminary data.</text>
</comment>
<dbReference type="Gene3D" id="3.30.40.10">
    <property type="entry name" value="Zinc/RING finger domain, C3HC4 (zinc finger)"/>
    <property type="match status" value="1"/>
</dbReference>
<dbReference type="AlphaFoldDB" id="A0AAD9NLA5"/>
<protein>
    <recommendedName>
        <fullName evidence="14">PHD-type domain-containing protein</fullName>
    </recommendedName>
</protein>
<feature type="domain" description="PHD-type" evidence="14">
    <location>
        <begin position="550"/>
        <end position="651"/>
    </location>
</feature>
<proteinExistence type="predicted"/>
<keyword evidence="3" id="KW-0808">Transferase</keyword>
<keyword evidence="2" id="KW-0489">Methyltransferase</keyword>
<dbReference type="PANTHER" id="PTHR45888:SF6">
    <property type="entry name" value="HL01030P-RELATED"/>
    <property type="match status" value="1"/>
</dbReference>
<dbReference type="InterPro" id="IPR034732">
    <property type="entry name" value="EPHD"/>
</dbReference>
<dbReference type="GO" id="GO:0045944">
    <property type="term" value="P:positive regulation of transcription by RNA polymerase II"/>
    <property type="evidence" value="ECO:0007669"/>
    <property type="project" value="TreeGrafter"/>
</dbReference>
<keyword evidence="11" id="KW-0804">Transcription</keyword>
<keyword evidence="5" id="KW-0479">Metal-binding</keyword>
<keyword evidence="7" id="KW-0863">Zinc-finger</keyword>
<dbReference type="Pfam" id="PF13832">
    <property type="entry name" value="zf-HC5HC2H_2"/>
    <property type="match status" value="1"/>
</dbReference>
<keyword evidence="4" id="KW-0949">S-adenosyl-L-methionine</keyword>
<dbReference type="GO" id="GO:0008270">
    <property type="term" value="F:zinc ion binding"/>
    <property type="evidence" value="ECO:0007669"/>
    <property type="project" value="UniProtKB-KW"/>
</dbReference>
<dbReference type="GO" id="GO:0042800">
    <property type="term" value="F:histone H3K4 methyltransferase activity"/>
    <property type="evidence" value="ECO:0007669"/>
    <property type="project" value="TreeGrafter"/>
</dbReference>
<evidence type="ECO:0000256" key="5">
    <source>
        <dbReference type="ARBA" id="ARBA00022723"/>
    </source>
</evidence>
<accession>A0AAD9NLA5</accession>
<dbReference type="GO" id="GO:0003713">
    <property type="term" value="F:transcription coactivator activity"/>
    <property type="evidence" value="ECO:0007669"/>
    <property type="project" value="TreeGrafter"/>
</dbReference>
<dbReference type="FunFam" id="3.30.40.10:FF:000002">
    <property type="entry name" value="Histone-lysine N-methyltransferase"/>
    <property type="match status" value="1"/>
</dbReference>
<sequence>MTVVVGTDASRQQAEHMELHAVTLLPDKALLLQQQQQRSRKQKKRELDLKDLPVSMQQQQQPAKKRQRKGSTGAPLVMTQEQSDHIDEVVNAVADLGAGSLCSTPEPRKSKLEGVYGRGVLEGGLFDLYGCYPFTDQMPLLPPLLAVAASNKGMDDAALRMTGTNLASIPQRRHLLTDSASSGAEVPLRAVTSTASGEPRYSLRSEESLLCNLDLISGRPRSRYDEKLVLPTPPLIEARLNMLSRGSNQSPATIVSSSSPECSDDIPDTMFPGLIRLISLDGRQEGGKSERDTLAKREAVDALAPTLPQEKDKENSLMEADDRGQLVKSKMSTVGRPLRDAHNQVSVTMTLSAGAAEDIGGVIAAIADLLKIAVPPSYEIDQSETPSEYAKLALGGKHITFCSPNCFRQFNLTHQTMATDDAKQAIDLVEHKLTTPTPMTPLTSVVTAKVDHILQPLSVQTQSDAKSLPPSAPVTPTGGAKLTITRRDETPPAPPKVVVKRWKGIRYRKWDGSLIKSQKVSAAPLTDAQLNKMMEKMSTTVCPMSLPVDRRSCVLCHLEGDAPTDGPGRLLILGVDKWVHLNCALWSYEVYETMNGALVNVDAACKRGLTLPCTACSDPGATVGCFKPRCTNIYHVTCAQKAGVMFFQDKV</sequence>
<gene>
    <name evidence="15" type="ORF">NP493_1078g02050</name>
</gene>
<dbReference type="InterPro" id="IPR013083">
    <property type="entry name" value="Znf_RING/FYVE/PHD"/>
</dbReference>
<evidence type="ECO:0000256" key="11">
    <source>
        <dbReference type="ARBA" id="ARBA00023163"/>
    </source>
</evidence>